<comment type="caution">
    <text evidence="6">The sequence shown here is derived from an EMBL/GenBank/DDBJ whole genome shotgun (WGS) entry which is preliminary data.</text>
</comment>
<dbReference type="GO" id="GO:0005840">
    <property type="term" value="C:ribosome"/>
    <property type="evidence" value="ECO:0007669"/>
    <property type="project" value="UniProtKB-KW"/>
</dbReference>
<evidence type="ECO:0000313" key="6">
    <source>
        <dbReference type="EMBL" id="PIY94746.1"/>
    </source>
</evidence>
<proteinExistence type="inferred from homology"/>
<comment type="similarity">
    <text evidence="1">Belongs to the bacterial ribosomal protein bL27 family.</text>
</comment>
<dbReference type="PROSITE" id="PS00831">
    <property type="entry name" value="RIBOSOMAL_L27"/>
    <property type="match status" value="1"/>
</dbReference>
<reference evidence="7" key="1">
    <citation type="submission" date="2017-09" db="EMBL/GenBank/DDBJ databases">
        <title>Depth-based differentiation of microbial function through sediment-hosted aquifers and enrichment of novel symbionts in the deep terrestrial subsurface.</title>
        <authorList>
            <person name="Probst A.J."/>
            <person name="Ladd B."/>
            <person name="Jarett J.K."/>
            <person name="Geller-Mcgrath D.E."/>
            <person name="Sieber C.M.K."/>
            <person name="Emerson J.B."/>
            <person name="Anantharaman K."/>
            <person name="Thomas B.C."/>
            <person name="Malmstrom R."/>
            <person name="Stieglmeier M."/>
            <person name="Klingl A."/>
            <person name="Woyke T."/>
            <person name="Ryan C.M."/>
            <person name="Banfield J.F."/>
        </authorList>
    </citation>
    <scope>NUCLEOTIDE SEQUENCE [LARGE SCALE GENOMIC DNA]</scope>
</reference>
<keyword evidence="3" id="KW-0687">Ribonucleoprotein</keyword>
<dbReference type="AlphaFoldDB" id="A0A2M7REH5"/>
<evidence type="ECO:0000256" key="3">
    <source>
        <dbReference type="ARBA" id="ARBA00023274"/>
    </source>
</evidence>
<evidence type="ECO:0000256" key="5">
    <source>
        <dbReference type="ARBA" id="ARBA00035477"/>
    </source>
</evidence>
<evidence type="ECO:0000313" key="7">
    <source>
        <dbReference type="Proteomes" id="UP000228689"/>
    </source>
</evidence>
<dbReference type="Proteomes" id="UP000228689">
    <property type="component" value="Unassembled WGS sequence"/>
</dbReference>
<dbReference type="GO" id="GO:0003735">
    <property type="term" value="F:structural constituent of ribosome"/>
    <property type="evidence" value="ECO:0007669"/>
    <property type="project" value="InterPro"/>
</dbReference>
<evidence type="ECO:0000256" key="1">
    <source>
        <dbReference type="ARBA" id="ARBA00010797"/>
    </source>
</evidence>
<protein>
    <recommendedName>
        <fullName evidence="4">Large ribosomal subunit protein bL27</fullName>
    </recommendedName>
    <alternativeName>
        <fullName evidence="5">50S ribosomal protein L27</fullName>
    </alternativeName>
</protein>
<accession>A0A2M7REH5</accession>
<evidence type="ECO:0000256" key="4">
    <source>
        <dbReference type="ARBA" id="ARBA00035175"/>
    </source>
</evidence>
<dbReference type="Gene3D" id="2.40.50.100">
    <property type="match status" value="1"/>
</dbReference>
<name>A0A2M7REH5_9BACT</name>
<dbReference type="GO" id="GO:0006412">
    <property type="term" value="P:translation"/>
    <property type="evidence" value="ECO:0007669"/>
    <property type="project" value="InterPro"/>
</dbReference>
<keyword evidence="2 6" id="KW-0689">Ribosomal protein</keyword>
<dbReference type="GO" id="GO:1990904">
    <property type="term" value="C:ribonucleoprotein complex"/>
    <property type="evidence" value="ECO:0007669"/>
    <property type="project" value="UniProtKB-KW"/>
</dbReference>
<dbReference type="SUPFAM" id="SSF110324">
    <property type="entry name" value="Ribosomal L27 protein-like"/>
    <property type="match status" value="1"/>
</dbReference>
<gene>
    <name evidence="6" type="ORF">COY67_02065</name>
</gene>
<evidence type="ECO:0000256" key="2">
    <source>
        <dbReference type="ARBA" id="ARBA00022980"/>
    </source>
</evidence>
<dbReference type="PANTHER" id="PTHR15893">
    <property type="entry name" value="RIBOSOMAL PROTEIN L27"/>
    <property type="match status" value="1"/>
</dbReference>
<dbReference type="PRINTS" id="PR00063">
    <property type="entry name" value="RIBOSOMALL27"/>
</dbReference>
<organism evidence="6 7">
    <name type="scientific">Candidatus Komeilibacteria bacterium CG_4_10_14_0_8_um_filter_37_78</name>
    <dbReference type="NCBI Taxonomy" id="1974471"/>
    <lineage>
        <taxon>Bacteria</taxon>
        <taxon>Candidatus Komeiliibacteriota</taxon>
    </lineage>
</organism>
<dbReference type="InterPro" id="IPR018261">
    <property type="entry name" value="Ribosomal_bL27_CS"/>
</dbReference>
<dbReference type="PANTHER" id="PTHR15893:SF0">
    <property type="entry name" value="LARGE RIBOSOMAL SUBUNIT PROTEIN BL27M"/>
    <property type="match status" value="1"/>
</dbReference>
<dbReference type="EMBL" id="PFMC01000057">
    <property type="protein sequence ID" value="PIY94746.1"/>
    <property type="molecule type" value="Genomic_DNA"/>
</dbReference>
<dbReference type="Pfam" id="PF01016">
    <property type="entry name" value="Ribosomal_L27"/>
    <property type="match status" value="1"/>
</dbReference>
<dbReference type="InterPro" id="IPR001684">
    <property type="entry name" value="Ribosomal_bL27"/>
</dbReference>
<sequence>MAHKKAGGTASNLRDSNAQRLGIKLHDGQQAKPGAIIVRQRGTKIRAGKNVFLSNDDSLMSSTTGIVKYKKKKIKKYNGQLQQTTIVDIV</sequence>